<reference evidence="2 3" key="1">
    <citation type="submission" date="2023-08" db="EMBL/GenBank/DDBJ databases">
        <title>Black Yeasts Isolated from many extreme environments.</title>
        <authorList>
            <person name="Coleine C."/>
            <person name="Stajich J.E."/>
            <person name="Selbmann L."/>
        </authorList>
    </citation>
    <scope>NUCLEOTIDE SEQUENCE [LARGE SCALE GENOMIC DNA]</scope>
    <source>
        <strain evidence="2 3">CCFEE 5935</strain>
    </source>
</reference>
<sequence length="89" mass="9466">MTLLFGRFQGTVGMASLLVEKGDRVMCLADEQDVVADATPYPHKGESRSMPRNASKPDFLSAAAPSPTTNPPAGGFDDHVIMFIGSLRA</sequence>
<feature type="compositionally biased region" description="Low complexity" evidence="1">
    <location>
        <begin position="61"/>
        <end position="73"/>
    </location>
</feature>
<dbReference type="AlphaFoldDB" id="A0AAV9P2Z6"/>
<dbReference type="EMBL" id="JAVRRT010000014">
    <property type="protein sequence ID" value="KAK5166214.1"/>
    <property type="molecule type" value="Genomic_DNA"/>
</dbReference>
<feature type="region of interest" description="Disordered" evidence="1">
    <location>
        <begin position="38"/>
        <end position="75"/>
    </location>
</feature>
<keyword evidence="3" id="KW-1185">Reference proteome</keyword>
<accession>A0AAV9P2Z6</accession>
<protein>
    <submittedName>
        <fullName evidence="2">Uncharacterized protein</fullName>
    </submittedName>
</protein>
<evidence type="ECO:0000313" key="3">
    <source>
        <dbReference type="Proteomes" id="UP001337655"/>
    </source>
</evidence>
<dbReference type="GeneID" id="89929808"/>
<gene>
    <name evidence="2" type="ORF">LTR77_008475</name>
</gene>
<dbReference type="Proteomes" id="UP001337655">
    <property type="component" value="Unassembled WGS sequence"/>
</dbReference>
<organism evidence="2 3">
    <name type="scientific">Saxophila tyrrhenica</name>
    <dbReference type="NCBI Taxonomy" id="1690608"/>
    <lineage>
        <taxon>Eukaryota</taxon>
        <taxon>Fungi</taxon>
        <taxon>Dikarya</taxon>
        <taxon>Ascomycota</taxon>
        <taxon>Pezizomycotina</taxon>
        <taxon>Dothideomycetes</taxon>
        <taxon>Dothideomycetidae</taxon>
        <taxon>Mycosphaerellales</taxon>
        <taxon>Extremaceae</taxon>
        <taxon>Saxophila</taxon>
    </lineage>
</organism>
<evidence type="ECO:0000256" key="1">
    <source>
        <dbReference type="SAM" id="MobiDB-lite"/>
    </source>
</evidence>
<name>A0AAV9P2Z6_9PEZI</name>
<proteinExistence type="predicted"/>
<comment type="caution">
    <text evidence="2">The sequence shown here is derived from an EMBL/GenBank/DDBJ whole genome shotgun (WGS) entry which is preliminary data.</text>
</comment>
<evidence type="ECO:0000313" key="2">
    <source>
        <dbReference type="EMBL" id="KAK5166214.1"/>
    </source>
</evidence>
<dbReference type="RefSeq" id="XP_064656167.1">
    <property type="nucleotide sequence ID" value="XM_064805707.1"/>
</dbReference>